<comment type="caution">
    <text evidence="1">The sequence shown here is derived from an EMBL/GenBank/DDBJ whole genome shotgun (WGS) entry which is preliminary data.</text>
</comment>
<evidence type="ECO:0000313" key="1">
    <source>
        <dbReference type="EMBL" id="KAJ9092504.1"/>
    </source>
</evidence>
<dbReference type="Proteomes" id="UP001241377">
    <property type="component" value="Unassembled WGS sequence"/>
</dbReference>
<evidence type="ECO:0000313" key="2">
    <source>
        <dbReference type="Proteomes" id="UP001241377"/>
    </source>
</evidence>
<sequence>MASAAQTPATSAPLPPPSLPKITGTVSKGKQKEKPIASLLAGATAGAIEGFVTYPTEFAKTQLQFAGRNSAPGAASVKVSSRALQVLLDTIANKGIRGLYAGCSALVVGNAVKAGVRFLSYDKYKSMLVDSDGKLSAPRSLIAGLGAGMTEAIFAVTPSETIKTKLIEDSRLPQPRYRGLFHGTSEIVRAEGLGGIYRGLLPVMMRQGANSAVRFTSYSAMKQAVQGSAGPSQQLPSTVTFGIGALAGIITVYSTMPLDLSENRFYLVPSKCYQDANAVSRSTIAVPEFSALRLSNLHRRGCHEVLEGNDTSLGQIDCQ</sequence>
<reference evidence="1" key="1">
    <citation type="submission" date="2023-04" db="EMBL/GenBank/DDBJ databases">
        <title>Draft Genome sequencing of Naganishia species isolated from polar environments using Oxford Nanopore Technology.</title>
        <authorList>
            <person name="Leo P."/>
            <person name="Venkateswaran K."/>
        </authorList>
    </citation>
    <scope>NUCLEOTIDE SEQUENCE</scope>
    <source>
        <strain evidence="1">MNA-CCFEE 5261</strain>
    </source>
</reference>
<gene>
    <name evidence="1" type="ORF">QFC19_008717</name>
</gene>
<dbReference type="EMBL" id="JASBWR010000135">
    <property type="protein sequence ID" value="KAJ9092504.1"/>
    <property type="molecule type" value="Genomic_DNA"/>
</dbReference>
<name>A0ACC2V0I1_9TREE</name>
<accession>A0ACC2V0I1</accession>
<keyword evidence="2" id="KW-1185">Reference proteome</keyword>
<protein>
    <submittedName>
        <fullName evidence="1">Uncharacterized protein</fullName>
    </submittedName>
</protein>
<organism evidence="1 2">
    <name type="scientific">Naganishia cerealis</name>
    <dbReference type="NCBI Taxonomy" id="610337"/>
    <lineage>
        <taxon>Eukaryota</taxon>
        <taxon>Fungi</taxon>
        <taxon>Dikarya</taxon>
        <taxon>Basidiomycota</taxon>
        <taxon>Agaricomycotina</taxon>
        <taxon>Tremellomycetes</taxon>
        <taxon>Filobasidiales</taxon>
        <taxon>Filobasidiaceae</taxon>
        <taxon>Naganishia</taxon>
    </lineage>
</organism>
<proteinExistence type="predicted"/>